<dbReference type="InterPro" id="IPR029052">
    <property type="entry name" value="Metallo-depent_PP-like"/>
</dbReference>
<dbReference type="InterPro" id="IPR004843">
    <property type="entry name" value="Calcineurin-like_PHP"/>
</dbReference>
<dbReference type="Pfam" id="PF00149">
    <property type="entry name" value="Metallophos"/>
    <property type="match status" value="1"/>
</dbReference>
<accession>A0A8S5SX69</accession>
<dbReference type="SUPFAM" id="SSF56300">
    <property type="entry name" value="Metallo-dependent phosphatases"/>
    <property type="match status" value="1"/>
</dbReference>
<feature type="domain" description="Calcineurin-like phosphoesterase" evidence="1">
    <location>
        <begin position="1"/>
        <end position="104"/>
    </location>
</feature>
<evidence type="ECO:0000259" key="1">
    <source>
        <dbReference type="Pfam" id="PF00149"/>
    </source>
</evidence>
<sequence>MSIWFSADCHFNHKNIIEYCNRPYASVKEMNKALIDNWNSVVAPEDTVWVIGDMFMGSWKNISEIVPQLNGDIYLVIGNHDSKHRQEEMAKAGIHIYEAQIAGFHHVQEVIPMAIHNFGEIEDKSYETVREAIRNNPVDPVDIEGKDVIWLYGHIHDNAPTGIQKEDYGVYSFHVGVDTNNYTPVSWDYIVEQYKKLKDEECKDGQVS</sequence>
<evidence type="ECO:0000313" key="2">
    <source>
        <dbReference type="EMBL" id="DAF55130.1"/>
    </source>
</evidence>
<protein>
    <submittedName>
        <fullName evidence="2">Metallophosphatase domain protein</fullName>
    </submittedName>
</protein>
<proteinExistence type="predicted"/>
<dbReference type="EMBL" id="BK032687">
    <property type="protein sequence ID" value="DAF55130.1"/>
    <property type="molecule type" value="Genomic_DNA"/>
</dbReference>
<organism evidence="2">
    <name type="scientific">Siphoviridae sp. ctZHD14</name>
    <dbReference type="NCBI Taxonomy" id="2827891"/>
    <lineage>
        <taxon>Viruses</taxon>
        <taxon>Duplodnaviria</taxon>
        <taxon>Heunggongvirae</taxon>
        <taxon>Uroviricota</taxon>
        <taxon>Caudoviricetes</taxon>
    </lineage>
</organism>
<dbReference type="Gene3D" id="3.60.21.10">
    <property type="match status" value="1"/>
</dbReference>
<reference evidence="2" key="1">
    <citation type="journal article" date="2021" name="Proc. Natl. Acad. Sci. U.S.A.">
        <title>A Catalog of Tens of Thousands of Viruses from Human Metagenomes Reveals Hidden Associations with Chronic Diseases.</title>
        <authorList>
            <person name="Tisza M.J."/>
            <person name="Buck C.B."/>
        </authorList>
    </citation>
    <scope>NUCLEOTIDE SEQUENCE</scope>
    <source>
        <strain evidence="2">CtZHD14</strain>
    </source>
</reference>
<dbReference type="GO" id="GO:0016787">
    <property type="term" value="F:hydrolase activity"/>
    <property type="evidence" value="ECO:0007669"/>
    <property type="project" value="InterPro"/>
</dbReference>
<name>A0A8S5SX69_9CAUD</name>